<dbReference type="EMBL" id="JAMYWD010000008">
    <property type="protein sequence ID" value="KAJ4963305.1"/>
    <property type="molecule type" value="Genomic_DNA"/>
</dbReference>
<dbReference type="PANTHER" id="PTHR44240">
    <property type="entry name" value="DNAJ DOMAIN (PROKARYOTIC HEAT SHOCK PROTEIN)-RELATED"/>
    <property type="match status" value="1"/>
</dbReference>
<accession>A0A9Q0K605</accession>
<proteinExistence type="predicted"/>
<dbReference type="SUPFAM" id="SSF46565">
    <property type="entry name" value="Chaperone J-domain"/>
    <property type="match status" value="1"/>
</dbReference>
<sequence>MAAAFSTSSLGSSSCFLGQKLLSNNTSSSLPAPSSVSFRSPRASATYTSTERTRSSHLYSSNMASPASLYEVLAIPMNSTSQEIKAAYRRLARVYHPDAVATDRKGTSANEFMKIHAAYSTLSDPQKRADYDRDLFGRQRIYRSPSSTSAYSSPPASSMAGHSGYTRRNWESDQCW</sequence>
<evidence type="ECO:0000259" key="2">
    <source>
        <dbReference type="PROSITE" id="PS50076"/>
    </source>
</evidence>
<feature type="region of interest" description="Disordered" evidence="1">
    <location>
        <begin position="144"/>
        <end position="176"/>
    </location>
</feature>
<dbReference type="InterPro" id="IPR052276">
    <property type="entry name" value="Diphthamide-biosynth_chaperone"/>
</dbReference>
<evidence type="ECO:0000313" key="3">
    <source>
        <dbReference type="EMBL" id="KAJ4963305.1"/>
    </source>
</evidence>
<feature type="domain" description="J" evidence="2">
    <location>
        <begin position="68"/>
        <end position="135"/>
    </location>
</feature>
<dbReference type="OrthoDB" id="445556at2759"/>
<evidence type="ECO:0000256" key="1">
    <source>
        <dbReference type="SAM" id="MobiDB-lite"/>
    </source>
</evidence>
<dbReference type="AlphaFoldDB" id="A0A9Q0K605"/>
<dbReference type="CDD" id="cd06257">
    <property type="entry name" value="DnaJ"/>
    <property type="match status" value="1"/>
</dbReference>
<dbReference type="InterPro" id="IPR036869">
    <property type="entry name" value="J_dom_sf"/>
</dbReference>
<dbReference type="Proteomes" id="UP001141806">
    <property type="component" value="Unassembled WGS sequence"/>
</dbReference>
<dbReference type="SMART" id="SM00271">
    <property type="entry name" value="DnaJ"/>
    <property type="match status" value="1"/>
</dbReference>
<keyword evidence="4" id="KW-1185">Reference proteome</keyword>
<dbReference type="PROSITE" id="PS00636">
    <property type="entry name" value="DNAJ_1"/>
    <property type="match status" value="1"/>
</dbReference>
<organism evidence="3 4">
    <name type="scientific">Protea cynaroides</name>
    <dbReference type="NCBI Taxonomy" id="273540"/>
    <lineage>
        <taxon>Eukaryota</taxon>
        <taxon>Viridiplantae</taxon>
        <taxon>Streptophyta</taxon>
        <taxon>Embryophyta</taxon>
        <taxon>Tracheophyta</taxon>
        <taxon>Spermatophyta</taxon>
        <taxon>Magnoliopsida</taxon>
        <taxon>Proteales</taxon>
        <taxon>Proteaceae</taxon>
        <taxon>Protea</taxon>
    </lineage>
</organism>
<dbReference type="Gene3D" id="1.10.287.110">
    <property type="entry name" value="DnaJ domain"/>
    <property type="match status" value="1"/>
</dbReference>
<evidence type="ECO:0000313" key="4">
    <source>
        <dbReference type="Proteomes" id="UP001141806"/>
    </source>
</evidence>
<feature type="region of interest" description="Disordered" evidence="1">
    <location>
        <begin position="28"/>
        <end position="58"/>
    </location>
</feature>
<feature type="compositionally biased region" description="Polar residues" evidence="1">
    <location>
        <begin position="43"/>
        <end position="58"/>
    </location>
</feature>
<gene>
    <name evidence="3" type="ORF">NE237_023244</name>
</gene>
<dbReference type="PROSITE" id="PS50076">
    <property type="entry name" value="DNAJ_2"/>
    <property type="match status" value="1"/>
</dbReference>
<comment type="caution">
    <text evidence="3">The sequence shown here is derived from an EMBL/GenBank/DDBJ whole genome shotgun (WGS) entry which is preliminary data.</text>
</comment>
<dbReference type="InterPro" id="IPR001623">
    <property type="entry name" value="DnaJ_domain"/>
</dbReference>
<reference evidence="3" key="1">
    <citation type="journal article" date="2023" name="Plant J.">
        <title>The genome of the king protea, Protea cynaroides.</title>
        <authorList>
            <person name="Chang J."/>
            <person name="Duong T.A."/>
            <person name="Schoeman C."/>
            <person name="Ma X."/>
            <person name="Roodt D."/>
            <person name="Barker N."/>
            <person name="Li Z."/>
            <person name="Van de Peer Y."/>
            <person name="Mizrachi E."/>
        </authorList>
    </citation>
    <scope>NUCLEOTIDE SEQUENCE</scope>
    <source>
        <tissue evidence="3">Young leaves</tissue>
    </source>
</reference>
<protein>
    <recommendedName>
        <fullName evidence="2">J domain-containing protein</fullName>
    </recommendedName>
</protein>
<dbReference type="InterPro" id="IPR018253">
    <property type="entry name" value="DnaJ_domain_CS"/>
</dbReference>
<dbReference type="PANTHER" id="PTHR44240:SF10">
    <property type="entry name" value="J DOMAIN-CONTAINING PROTEIN"/>
    <property type="match status" value="1"/>
</dbReference>
<feature type="compositionally biased region" description="Low complexity" evidence="1">
    <location>
        <begin position="28"/>
        <end position="40"/>
    </location>
</feature>
<dbReference type="PRINTS" id="PR00625">
    <property type="entry name" value="JDOMAIN"/>
</dbReference>
<name>A0A9Q0K605_9MAGN</name>
<dbReference type="Pfam" id="PF00226">
    <property type="entry name" value="DnaJ"/>
    <property type="match status" value="1"/>
</dbReference>
<feature type="compositionally biased region" description="Low complexity" evidence="1">
    <location>
        <begin position="144"/>
        <end position="160"/>
    </location>
</feature>